<organism evidence="7 8">
    <name type="scientific">Prochlorococcus marinus (strain SARG / CCMP1375 / SS120)</name>
    <dbReference type="NCBI Taxonomy" id="167539"/>
    <lineage>
        <taxon>Bacteria</taxon>
        <taxon>Bacillati</taxon>
        <taxon>Cyanobacteriota</taxon>
        <taxon>Cyanophyceae</taxon>
        <taxon>Synechococcales</taxon>
        <taxon>Prochlorococcaceae</taxon>
        <taxon>Prochlorococcus</taxon>
    </lineage>
</organism>
<dbReference type="Pfam" id="PF08241">
    <property type="entry name" value="Methyltransf_11"/>
    <property type="match status" value="1"/>
</dbReference>
<feature type="domain" description="Methyltransferase type 11" evidence="6">
    <location>
        <begin position="95"/>
        <end position="189"/>
    </location>
</feature>
<keyword evidence="1 4" id="KW-0489">Methyltransferase</keyword>
<dbReference type="Gene3D" id="3.40.50.150">
    <property type="entry name" value="Vaccinia Virus protein VP39"/>
    <property type="match status" value="1"/>
</dbReference>
<sequence length="309" mass="35342">MIAFLLPIVSLLVLSLIFLWLFNDRKYKSSESVSSAYDSWTNDRLLEKLWGEHIHLGYYENSYKTKDFRQAKIDFVHKLAHWSGLSTLPKGSRIIDIGCGIGGSSRILAKDYGFDVVGITISSEQVKRANQLTPKELKCHFEIMNALNLKFEDGSFDGVWSVEAGPHILNKQLFADEMLRVLRPGGVLAVADWNRRDYAKKEIGFLNSLVLKQLLNQWSHPDFATIYGFRNNLSDSIYSAGRVETDDWTKYTIPSWNDSIIEGIRRPNVFFDLGLGSFFKAIREVPTIVLMRWAFHTGLMQFGVFRSRG</sequence>
<dbReference type="OrthoDB" id="9769602at2"/>
<evidence type="ECO:0000256" key="4">
    <source>
        <dbReference type="PROSITE-ProRule" id="PRU00914"/>
    </source>
</evidence>
<keyword evidence="3 4" id="KW-0949">S-adenosyl-L-methionine</keyword>
<dbReference type="SUPFAM" id="SSF53335">
    <property type="entry name" value="S-adenosyl-L-methionine-dependent methyltransferases"/>
    <property type="match status" value="1"/>
</dbReference>
<dbReference type="GO" id="GO:0032259">
    <property type="term" value="P:methylation"/>
    <property type="evidence" value="ECO:0007669"/>
    <property type="project" value="UniProtKB-UniRule"/>
</dbReference>
<keyword evidence="5" id="KW-0812">Transmembrane</keyword>
<dbReference type="RefSeq" id="WP_011125811.1">
    <property type="nucleotide sequence ID" value="NC_005042.1"/>
</dbReference>
<dbReference type="PANTHER" id="PTHR44068">
    <property type="entry name" value="ZGC:194242"/>
    <property type="match status" value="1"/>
</dbReference>
<proteinExistence type="inferred from homology"/>
<feature type="region of interest" description="SAM motif III" evidence="4">
    <location>
        <begin position="181"/>
        <end position="190"/>
    </location>
</feature>
<keyword evidence="5" id="KW-1133">Transmembrane helix</keyword>
<dbReference type="Proteomes" id="UP000001420">
    <property type="component" value="Chromosome"/>
</dbReference>
<dbReference type="eggNOG" id="COG2226">
    <property type="taxonomic scope" value="Bacteria"/>
</dbReference>
<evidence type="ECO:0000259" key="6">
    <source>
        <dbReference type="Pfam" id="PF08241"/>
    </source>
</evidence>
<evidence type="ECO:0000313" key="8">
    <source>
        <dbReference type="Proteomes" id="UP000001420"/>
    </source>
</evidence>
<dbReference type="InterPro" id="IPR013216">
    <property type="entry name" value="Methyltransf_11"/>
</dbReference>
<evidence type="ECO:0000256" key="1">
    <source>
        <dbReference type="ARBA" id="ARBA00022603"/>
    </source>
</evidence>
<feature type="region of interest" description="SAM motif II" evidence="4">
    <location>
        <begin position="154"/>
        <end position="162"/>
    </location>
</feature>
<dbReference type="KEGG" id="pma:Pro_1661"/>
<name>Q7VA08_PROMA</name>
<dbReference type="AlphaFoldDB" id="Q7VA08"/>
<dbReference type="CDD" id="cd02440">
    <property type="entry name" value="AdoMet_MTases"/>
    <property type="match status" value="1"/>
</dbReference>
<gene>
    <name evidence="7" type="ordered locus">Pro_1661</name>
</gene>
<evidence type="ECO:0000256" key="3">
    <source>
        <dbReference type="ARBA" id="ARBA00022691"/>
    </source>
</evidence>
<comment type="similarity">
    <text evidence="4">Belongs to the class I-like SAM-binding methyltransferase superfamily. gTMT family.</text>
</comment>
<dbReference type="InterPro" id="IPR029063">
    <property type="entry name" value="SAM-dependent_MTases_sf"/>
</dbReference>
<dbReference type="GO" id="GO:0008757">
    <property type="term" value="F:S-adenosylmethionine-dependent methyltransferase activity"/>
    <property type="evidence" value="ECO:0007669"/>
    <property type="project" value="InterPro"/>
</dbReference>
<evidence type="ECO:0000313" key="7">
    <source>
        <dbReference type="EMBL" id="AAQ00705.1"/>
    </source>
</evidence>
<evidence type="ECO:0000256" key="5">
    <source>
        <dbReference type="SAM" id="Phobius"/>
    </source>
</evidence>
<accession>Q7VA08</accession>
<dbReference type="EnsemblBacteria" id="AAQ00705">
    <property type="protein sequence ID" value="AAQ00705"/>
    <property type="gene ID" value="Pro_1661"/>
</dbReference>
<dbReference type="InterPro" id="IPR025774">
    <property type="entry name" value="PiNMT-like"/>
</dbReference>
<keyword evidence="8" id="KW-1185">Reference proteome</keyword>
<dbReference type="PATRIC" id="fig|167539.5.peg.1754"/>
<keyword evidence="5" id="KW-0472">Membrane</keyword>
<protein>
    <submittedName>
        <fullName evidence="7">UbiE/COQ5 family methyltransferase</fullName>
    </submittedName>
</protein>
<feature type="region of interest" description="SAM motif I" evidence="4">
    <location>
        <begin position="94"/>
        <end position="103"/>
    </location>
</feature>
<keyword evidence="2 4" id="KW-0808">Transferase</keyword>
<dbReference type="EMBL" id="AE017126">
    <property type="protein sequence ID" value="AAQ00705.1"/>
    <property type="molecule type" value="Genomic_DNA"/>
</dbReference>
<reference evidence="7 8" key="1">
    <citation type="journal article" date="2003" name="Proc. Natl. Acad. Sci. U.S.A.">
        <title>Genome sequence of the cyanobacterium Prochlorococcus marinus SS120, a nearly minimal oxyphototrophic genome.</title>
        <authorList>
            <person name="Dufresne A."/>
            <person name="Salanoubat M."/>
            <person name="Partensky F."/>
            <person name="Artiguenave F."/>
            <person name="Axmann I.M."/>
            <person name="Barbe V."/>
            <person name="Duprat S."/>
            <person name="Galperin M.Y."/>
            <person name="Koonin E.V."/>
            <person name="Le Gall F."/>
            <person name="Makarova K.S."/>
            <person name="Ostrowski M."/>
            <person name="Oztas S."/>
            <person name="Robert C."/>
            <person name="Rogozin I.B."/>
            <person name="Scanlan D.J."/>
            <person name="Tandeau de Marsac N."/>
            <person name="Weissenbach J."/>
            <person name="Wincker P."/>
            <person name="Wolf Y.I."/>
            <person name="Hess W.R."/>
        </authorList>
    </citation>
    <scope>NUCLEOTIDE SEQUENCE [LARGE SCALE GENOMIC DNA]</scope>
    <source>
        <strain evidence="8">SARG / CCMP1375 / SS120</strain>
    </source>
</reference>
<dbReference type="PROSITE" id="PS51581">
    <property type="entry name" value="SAM_GTMT"/>
    <property type="match status" value="1"/>
</dbReference>
<dbReference type="PANTHER" id="PTHR44068:SF11">
    <property type="entry name" value="GERANYL DIPHOSPHATE 2-C-METHYLTRANSFERASE"/>
    <property type="match status" value="1"/>
</dbReference>
<dbReference type="HOGENOM" id="CLU_039068_0_1_3"/>
<dbReference type="InterPro" id="IPR050447">
    <property type="entry name" value="Erg6_SMT_methyltransf"/>
</dbReference>
<dbReference type="STRING" id="167539.Pro_1661"/>
<evidence type="ECO:0000256" key="2">
    <source>
        <dbReference type="ARBA" id="ARBA00022679"/>
    </source>
</evidence>
<feature type="transmembrane region" description="Helical" evidence="5">
    <location>
        <begin position="6"/>
        <end position="22"/>
    </location>
</feature>